<feature type="compositionally biased region" description="Basic residues" evidence="1">
    <location>
        <begin position="271"/>
        <end position="283"/>
    </location>
</feature>
<protein>
    <submittedName>
        <fullName evidence="2">Uncharacterized protein</fullName>
    </submittedName>
</protein>
<dbReference type="RefSeq" id="XP_067177891.1">
    <property type="nucleotide sequence ID" value="XM_067321660.1"/>
</dbReference>
<name>A0A836H7H8_9TRYP</name>
<dbReference type="AlphaFoldDB" id="A0A836H7H8"/>
<dbReference type="CDD" id="cd23652">
    <property type="entry name" value="mS38"/>
    <property type="match status" value="1"/>
</dbReference>
<dbReference type="OrthoDB" id="272326at2759"/>
<evidence type="ECO:0000256" key="1">
    <source>
        <dbReference type="SAM" id="MobiDB-lite"/>
    </source>
</evidence>
<accession>A0A836H7H8</accession>
<evidence type="ECO:0000313" key="3">
    <source>
        <dbReference type="Proteomes" id="UP000673552"/>
    </source>
</evidence>
<dbReference type="EMBL" id="JAFEUZ010000026">
    <property type="protein sequence ID" value="KAG5476433.1"/>
    <property type="molecule type" value="Genomic_DNA"/>
</dbReference>
<feature type="region of interest" description="Disordered" evidence="1">
    <location>
        <begin position="259"/>
        <end position="283"/>
    </location>
</feature>
<gene>
    <name evidence="2" type="ORF">LSCM1_04138</name>
</gene>
<keyword evidence="3" id="KW-1185">Reference proteome</keyword>
<organism evidence="2 3">
    <name type="scientific">Leishmania martiniquensis</name>
    <dbReference type="NCBI Taxonomy" id="1580590"/>
    <lineage>
        <taxon>Eukaryota</taxon>
        <taxon>Discoba</taxon>
        <taxon>Euglenozoa</taxon>
        <taxon>Kinetoplastea</taxon>
        <taxon>Metakinetoplastina</taxon>
        <taxon>Trypanosomatida</taxon>
        <taxon>Trypanosomatidae</taxon>
        <taxon>Leishmaniinae</taxon>
        <taxon>Leishmania</taxon>
    </lineage>
</organism>
<dbReference type="Proteomes" id="UP000673552">
    <property type="component" value="Chromosome 26"/>
</dbReference>
<dbReference type="SMR" id="A0A836H7H8"/>
<proteinExistence type="predicted"/>
<comment type="caution">
    <text evidence="2">The sequence shown here is derived from an EMBL/GenBank/DDBJ whole genome shotgun (WGS) entry which is preliminary data.</text>
</comment>
<sequence length="283" mass="31251">MKCSATLYRVPSAFAAAAPRSHRNAPHTREDRAAITRELMCFKSNLVNLDNRNLCCGGGDRFGNFLGTPPALPLAPAFRVTAANGSTFIDSSSSTIATRFNDNSQIKSFRQCVCAATDVSMRPLLLLLDDARALRTVSTTAGTIRPAATAAAAATTRGRSKYSELLEQLSCRWAAKFYGKVTYGPRNYPYPSSRWLARRFQMKKHRILKRFRFRRYKLAAVANLPFAKMIRVGMLPELKSSKTKKGDAVDIGLSSQLVSAARSSAGATKTKDRRTRPKSKYQL</sequence>
<dbReference type="KEGG" id="lmat:92514172"/>
<evidence type="ECO:0000313" key="2">
    <source>
        <dbReference type="EMBL" id="KAG5476433.1"/>
    </source>
</evidence>
<reference evidence="2 3" key="1">
    <citation type="submission" date="2021-03" db="EMBL/GenBank/DDBJ databases">
        <title>Leishmania (Mundinia) martiniquensis Genome sequencing and assembly.</title>
        <authorList>
            <person name="Almutairi H."/>
            <person name="Gatherer D."/>
        </authorList>
    </citation>
    <scope>NUCLEOTIDE SEQUENCE [LARGE SCALE GENOMIC DNA]</scope>
    <source>
        <strain evidence="2">LSCM1</strain>
    </source>
</reference>
<dbReference type="GeneID" id="92514172"/>